<gene>
    <name evidence="2" type="ORF">NLI96_g3004</name>
</gene>
<feature type="region of interest" description="Disordered" evidence="1">
    <location>
        <begin position="211"/>
        <end position="279"/>
    </location>
</feature>
<evidence type="ECO:0000313" key="2">
    <source>
        <dbReference type="EMBL" id="KAJ3488186.1"/>
    </source>
</evidence>
<organism evidence="2 3">
    <name type="scientific">Meripilus lineatus</name>
    <dbReference type="NCBI Taxonomy" id="2056292"/>
    <lineage>
        <taxon>Eukaryota</taxon>
        <taxon>Fungi</taxon>
        <taxon>Dikarya</taxon>
        <taxon>Basidiomycota</taxon>
        <taxon>Agaricomycotina</taxon>
        <taxon>Agaricomycetes</taxon>
        <taxon>Polyporales</taxon>
        <taxon>Meripilaceae</taxon>
        <taxon>Meripilus</taxon>
    </lineage>
</organism>
<feature type="compositionally biased region" description="Acidic residues" evidence="1">
    <location>
        <begin position="148"/>
        <end position="169"/>
    </location>
</feature>
<name>A0AAD5YLA6_9APHY</name>
<evidence type="ECO:0000313" key="3">
    <source>
        <dbReference type="Proteomes" id="UP001212997"/>
    </source>
</evidence>
<proteinExistence type="predicted"/>
<feature type="compositionally biased region" description="Low complexity" evidence="1">
    <location>
        <begin position="236"/>
        <end position="254"/>
    </location>
</feature>
<dbReference type="AlphaFoldDB" id="A0AAD5YLA6"/>
<dbReference type="EMBL" id="JANAWD010000072">
    <property type="protein sequence ID" value="KAJ3488186.1"/>
    <property type="molecule type" value="Genomic_DNA"/>
</dbReference>
<feature type="compositionally biased region" description="Pro residues" evidence="1">
    <location>
        <begin position="101"/>
        <end position="111"/>
    </location>
</feature>
<feature type="region of interest" description="Disordered" evidence="1">
    <location>
        <begin position="141"/>
        <end position="177"/>
    </location>
</feature>
<protein>
    <submittedName>
        <fullName evidence="2">Uncharacterized protein</fullName>
    </submittedName>
</protein>
<sequence>MDVLGAQGITGKHVYDAATSFGHRSRFNLDDAFNDGDDNDDSLDFSPAAIRKELAKNMNHDQWGAMPDLDDFSSKIGYAVDDPDASVSTFDIDASLHDEPISPPTQQPPSPVSRTMSYISHSASLNDSQLASEFISVSLSDHHIPPADPEELELEQEPEPEVLPEESEQYAEYPSVQIDVSAEHPVAEVVSPKSVANSVYYTAPDAVAVAQQDGERIQSAPSDPIPVSPTSHRSESSLPMPTSLSLPSPTPHHTNASTSSVGTRHRPTKSLGPSALDKS</sequence>
<feature type="region of interest" description="Disordered" evidence="1">
    <location>
        <begin position="95"/>
        <end position="115"/>
    </location>
</feature>
<accession>A0AAD5YLA6</accession>
<reference evidence="2" key="1">
    <citation type="submission" date="2022-07" db="EMBL/GenBank/DDBJ databases">
        <title>Genome Sequence of Physisporinus lineatus.</title>
        <authorList>
            <person name="Buettner E."/>
        </authorList>
    </citation>
    <scope>NUCLEOTIDE SEQUENCE</scope>
    <source>
        <strain evidence="2">VT162</strain>
    </source>
</reference>
<dbReference type="Proteomes" id="UP001212997">
    <property type="component" value="Unassembled WGS sequence"/>
</dbReference>
<comment type="caution">
    <text evidence="2">The sequence shown here is derived from an EMBL/GenBank/DDBJ whole genome shotgun (WGS) entry which is preliminary data.</text>
</comment>
<evidence type="ECO:0000256" key="1">
    <source>
        <dbReference type="SAM" id="MobiDB-lite"/>
    </source>
</evidence>
<keyword evidence="3" id="KW-1185">Reference proteome</keyword>